<dbReference type="SUPFAM" id="SSF54523">
    <property type="entry name" value="Pili subunits"/>
    <property type="match status" value="1"/>
</dbReference>
<keyword evidence="1" id="KW-0812">Transmembrane</keyword>
<dbReference type="Gene3D" id="3.30.700.10">
    <property type="entry name" value="Glycoprotein, Type 4 Pilin"/>
    <property type="match status" value="1"/>
</dbReference>
<keyword evidence="1" id="KW-0472">Membrane</keyword>
<dbReference type="InterPro" id="IPR045584">
    <property type="entry name" value="Pilin-like"/>
</dbReference>
<organism evidence="2 3">
    <name type="scientific">Marinobacter lutaoensis</name>
    <dbReference type="NCBI Taxonomy" id="135739"/>
    <lineage>
        <taxon>Bacteria</taxon>
        <taxon>Pseudomonadati</taxon>
        <taxon>Pseudomonadota</taxon>
        <taxon>Gammaproteobacteria</taxon>
        <taxon>Pseudomonadales</taxon>
        <taxon>Marinobacteraceae</taxon>
        <taxon>Marinobacter</taxon>
    </lineage>
</organism>
<dbReference type="RefSeq" id="WP_076723186.1">
    <property type="nucleotide sequence ID" value="NZ_MSCW01000003.1"/>
</dbReference>
<comment type="caution">
    <text evidence="2">The sequence shown here is derived from an EMBL/GenBank/DDBJ whole genome shotgun (WGS) entry which is preliminary data.</text>
</comment>
<evidence type="ECO:0000313" key="2">
    <source>
        <dbReference type="EMBL" id="ONF44638.1"/>
    </source>
</evidence>
<dbReference type="AlphaFoldDB" id="A0A1V2DVJ5"/>
<dbReference type="Proteomes" id="UP000189339">
    <property type="component" value="Unassembled WGS sequence"/>
</dbReference>
<protein>
    <submittedName>
        <fullName evidence="2">Type II secretory pathway, pseudopilin PulG</fullName>
    </submittedName>
</protein>
<dbReference type="InterPro" id="IPR012902">
    <property type="entry name" value="N_methyl_site"/>
</dbReference>
<dbReference type="EMBL" id="MSCW01000003">
    <property type="protein sequence ID" value="ONF44638.1"/>
    <property type="molecule type" value="Genomic_DNA"/>
</dbReference>
<sequence>MAGFRTGHMKGFTIVELVVVIVLIGTLSAIGVGLFASRTTFSPLLATQQLASATLLAQQAALAGNPAGTLRVEQAANEFRFIVGVVGTSESRTFSLPREGASLSGVSLPLNIDFNELGAPAAGSNYTLTFTGDSTFQLCLSSLGAVYTGSCRS</sequence>
<dbReference type="Pfam" id="PF07963">
    <property type="entry name" value="N_methyl"/>
    <property type="match status" value="1"/>
</dbReference>
<reference evidence="2 3" key="1">
    <citation type="submission" date="2016-12" db="EMBL/GenBank/DDBJ databases">
        <title>Marinobacter lutaoensis whole genome sequencing.</title>
        <authorList>
            <person name="Verma A."/>
            <person name="Krishnamurthi S."/>
        </authorList>
    </citation>
    <scope>NUCLEOTIDE SEQUENCE [LARGE SCALE GENOMIC DNA]</scope>
    <source>
        <strain evidence="2 3">T5054</strain>
    </source>
</reference>
<dbReference type="STRING" id="135739.BTO32_04115"/>
<dbReference type="NCBIfam" id="TIGR02532">
    <property type="entry name" value="IV_pilin_GFxxxE"/>
    <property type="match status" value="1"/>
</dbReference>
<proteinExistence type="predicted"/>
<keyword evidence="3" id="KW-1185">Reference proteome</keyword>
<feature type="transmembrane region" description="Helical" evidence="1">
    <location>
        <begin position="12"/>
        <end position="36"/>
    </location>
</feature>
<name>A0A1V2DVJ5_9GAMM</name>
<evidence type="ECO:0000256" key="1">
    <source>
        <dbReference type="SAM" id="Phobius"/>
    </source>
</evidence>
<keyword evidence="1" id="KW-1133">Transmembrane helix</keyword>
<accession>A0A1V2DVJ5</accession>
<gene>
    <name evidence="2" type="ORF">BTO32_04115</name>
</gene>
<dbReference type="OrthoDB" id="6367878at2"/>
<evidence type="ECO:0000313" key="3">
    <source>
        <dbReference type="Proteomes" id="UP000189339"/>
    </source>
</evidence>